<dbReference type="VEuPathDB" id="FungiDB:CPAG_04960"/>
<dbReference type="EMBL" id="DS268111">
    <property type="protein sequence ID" value="KMM68634.1"/>
    <property type="molecule type" value="Genomic_DNA"/>
</dbReference>
<dbReference type="Proteomes" id="UP000054567">
    <property type="component" value="Unassembled WGS sequence"/>
</dbReference>
<reference evidence="2" key="2">
    <citation type="journal article" date="2009" name="Genome Res.">
        <title>Comparative genomic analyses of the human fungal pathogens Coccidioides and their relatives.</title>
        <authorList>
            <person name="Sharpton T.J."/>
            <person name="Stajich J.E."/>
            <person name="Rounsley S.D."/>
            <person name="Gardner M.J."/>
            <person name="Wortman J.R."/>
            <person name="Jordar V.S."/>
            <person name="Maiti R."/>
            <person name="Kodira C.D."/>
            <person name="Neafsey D.E."/>
            <person name="Zeng Q."/>
            <person name="Hung C.-Y."/>
            <person name="McMahan C."/>
            <person name="Muszewska A."/>
            <person name="Grynberg M."/>
            <person name="Mandel M.A."/>
            <person name="Kellner E.M."/>
            <person name="Barker B.M."/>
            <person name="Galgiani J.N."/>
            <person name="Orbach M.J."/>
            <person name="Kirkland T.N."/>
            <person name="Cole G.T."/>
            <person name="Henn M.R."/>
            <person name="Birren B.W."/>
            <person name="Taylor J.W."/>
        </authorList>
    </citation>
    <scope>NUCLEOTIDE SEQUENCE [LARGE SCALE GENOMIC DNA]</scope>
    <source>
        <strain evidence="2">RMSCC 3488</strain>
    </source>
</reference>
<gene>
    <name evidence="1" type="ORF">CPAG_04960</name>
</gene>
<reference evidence="2" key="3">
    <citation type="journal article" date="2010" name="Genome Res.">
        <title>Population genomic sequencing of Coccidioides fungi reveals recent hybridization and transposon control.</title>
        <authorList>
            <person name="Neafsey D.E."/>
            <person name="Barker B.M."/>
            <person name="Sharpton T.J."/>
            <person name="Stajich J.E."/>
            <person name="Park D.J."/>
            <person name="Whiston E."/>
            <person name="Hung C.-Y."/>
            <person name="McMahan C."/>
            <person name="White J."/>
            <person name="Sykes S."/>
            <person name="Heiman D."/>
            <person name="Young S."/>
            <person name="Zeng Q."/>
            <person name="Abouelleil A."/>
            <person name="Aftuck L."/>
            <person name="Bessette D."/>
            <person name="Brown A."/>
            <person name="FitzGerald M."/>
            <person name="Lui A."/>
            <person name="Macdonald J.P."/>
            <person name="Priest M."/>
            <person name="Orbach M.J."/>
            <person name="Galgiani J.N."/>
            <person name="Kirkland T.N."/>
            <person name="Cole G.T."/>
            <person name="Birren B.W."/>
            <person name="Henn M.R."/>
            <person name="Taylor J.W."/>
            <person name="Rounsley S.D."/>
        </authorList>
    </citation>
    <scope>NUCLEOTIDE SEQUENCE [LARGE SCALE GENOMIC DNA]</scope>
    <source>
        <strain evidence="2">RMSCC 3488</strain>
    </source>
</reference>
<evidence type="ECO:0000313" key="1">
    <source>
        <dbReference type="EMBL" id="KMM68634.1"/>
    </source>
</evidence>
<accession>A0A0J6FII0</accession>
<reference evidence="1 2" key="1">
    <citation type="submission" date="2007-06" db="EMBL/GenBank/DDBJ databases">
        <title>The Genome Sequence of Coccidioides posadasii RMSCC_3488.</title>
        <authorList>
            <consortium name="Coccidioides Genome Resources Consortium"/>
            <consortium name="The Broad Institute Genome Sequencing Platform"/>
            <person name="Henn M.R."/>
            <person name="Sykes S."/>
            <person name="Young S."/>
            <person name="Jaffe D."/>
            <person name="Berlin A."/>
            <person name="Alvarez P."/>
            <person name="Butler J."/>
            <person name="Gnerre S."/>
            <person name="Grabherr M."/>
            <person name="Mauceli E."/>
            <person name="Brockman W."/>
            <person name="Kodira C."/>
            <person name="Alvarado L."/>
            <person name="Zeng Q."/>
            <person name="Crawford M."/>
            <person name="Antoine C."/>
            <person name="Devon K."/>
            <person name="Galgiani J."/>
            <person name="Orsborn K."/>
            <person name="Lewis M.L."/>
            <person name="Nusbaum C."/>
            <person name="Galagan J."/>
            <person name="Birren B."/>
        </authorList>
    </citation>
    <scope>NUCLEOTIDE SEQUENCE [LARGE SCALE GENOMIC DNA]</scope>
    <source>
        <strain evidence="1 2">RMSCC 3488</strain>
    </source>
</reference>
<dbReference type="AlphaFoldDB" id="A0A0J6FII0"/>
<evidence type="ECO:0000313" key="2">
    <source>
        <dbReference type="Proteomes" id="UP000054567"/>
    </source>
</evidence>
<sequence>MYRYCDDVILTTSAFGTAQETKPSCQMDHRRYHHTPSLSLLQMLAGPGDRLGKYPHHADPTVSPISPWERHFQNSLQRAHSLDLGKHFYILSERPT</sequence>
<name>A0A0J6FII0_COCPO</name>
<organism evidence="1 2">
    <name type="scientific">Coccidioides posadasii RMSCC 3488</name>
    <dbReference type="NCBI Taxonomy" id="454284"/>
    <lineage>
        <taxon>Eukaryota</taxon>
        <taxon>Fungi</taxon>
        <taxon>Dikarya</taxon>
        <taxon>Ascomycota</taxon>
        <taxon>Pezizomycotina</taxon>
        <taxon>Eurotiomycetes</taxon>
        <taxon>Eurotiomycetidae</taxon>
        <taxon>Onygenales</taxon>
        <taxon>Onygenaceae</taxon>
        <taxon>Coccidioides</taxon>
    </lineage>
</organism>
<protein>
    <submittedName>
        <fullName evidence="1">Uncharacterized protein</fullName>
    </submittedName>
</protein>
<proteinExistence type="predicted"/>